<reference evidence="2 3" key="1">
    <citation type="journal article" date="2016" name="Front. Microbiol.">
        <title>Genomic Resource of Rice Seed Associated Bacteria.</title>
        <authorList>
            <person name="Midha S."/>
            <person name="Bansal K."/>
            <person name="Sharma S."/>
            <person name="Kumar N."/>
            <person name="Patil P.P."/>
            <person name="Chaudhry V."/>
            <person name="Patil P.B."/>
        </authorList>
    </citation>
    <scope>NUCLEOTIDE SEQUENCE [LARGE SCALE GENOMIC DNA]</scope>
    <source>
        <strain evidence="2 3">RSA11</strain>
    </source>
</reference>
<dbReference type="AlphaFoldDB" id="A0AAW3M922"/>
<evidence type="ECO:0000256" key="1">
    <source>
        <dbReference type="SAM" id="SignalP"/>
    </source>
</evidence>
<sequence length="185" mass="20074">MVCLVKIKTLKSGLILPTVLTVSLGAPSFASADSGSSTLPTKDSGLHAMYYKMYAPKSQTKYKQFSVAIQKVNKINKDNNKLILYGGLVAGGGNLVTQVNSIKNMPYVGTALKAVTSGGTAMALVGTYGKMTYSKFKKDSLIMHKTYFKWTNASRLEYSVKIESWATYKGKPVSKVKVSTFSKSL</sequence>
<feature type="chain" id="PRO_5043419397" evidence="1">
    <location>
        <begin position="33"/>
        <end position="185"/>
    </location>
</feature>
<protein>
    <submittedName>
        <fullName evidence="2">Uncharacterized protein</fullName>
    </submittedName>
</protein>
<keyword evidence="1" id="KW-0732">Signal</keyword>
<dbReference type="Proteomes" id="UP000072605">
    <property type="component" value="Unassembled WGS sequence"/>
</dbReference>
<feature type="signal peptide" evidence="1">
    <location>
        <begin position="1"/>
        <end position="32"/>
    </location>
</feature>
<evidence type="ECO:0000313" key="2">
    <source>
        <dbReference type="EMBL" id="KTR25947.1"/>
    </source>
</evidence>
<name>A0AAW3M922_9BACL</name>
<comment type="caution">
    <text evidence="2">The sequence shown here is derived from an EMBL/GenBank/DDBJ whole genome shotgun (WGS) entry which is preliminary data.</text>
</comment>
<accession>A0AAW3M922</accession>
<proteinExistence type="predicted"/>
<evidence type="ECO:0000313" key="3">
    <source>
        <dbReference type="Proteomes" id="UP000072605"/>
    </source>
</evidence>
<gene>
    <name evidence="2" type="ORF">RSA11_12895</name>
</gene>
<organism evidence="2 3">
    <name type="scientific">Exiguobacterium indicum</name>
    <dbReference type="NCBI Taxonomy" id="296995"/>
    <lineage>
        <taxon>Bacteria</taxon>
        <taxon>Bacillati</taxon>
        <taxon>Bacillota</taxon>
        <taxon>Bacilli</taxon>
        <taxon>Bacillales</taxon>
        <taxon>Bacillales Family XII. Incertae Sedis</taxon>
        <taxon>Exiguobacterium</taxon>
    </lineage>
</organism>
<dbReference type="EMBL" id="LDQV01000029">
    <property type="protein sequence ID" value="KTR25947.1"/>
    <property type="molecule type" value="Genomic_DNA"/>
</dbReference>